<accession>A0ABQ8DFN6</accession>
<reference evidence="1 2" key="1">
    <citation type="submission" date="2021-05" db="EMBL/GenBank/DDBJ databases">
        <title>Genome Assembly of Synthetic Allotetraploid Brassica napus Reveals Homoeologous Exchanges between Subgenomes.</title>
        <authorList>
            <person name="Davis J.T."/>
        </authorList>
    </citation>
    <scope>NUCLEOTIDE SEQUENCE [LARGE SCALE GENOMIC DNA]</scope>
    <source>
        <strain evidence="2">cv. Da-Ae</strain>
        <tissue evidence="1">Seedling</tissue>
    </source>
</reference>
<keyword evidence="2" id="KW-1185">Reference proteome</keyword>
<dbReference type="Proteomes" id="UP000824890">
    <property type="component" value="Unassembled WGS sequence"/>
</dbReference>
<comment type="caution">
    <text evidence="1">The sequence shown here is derived from an EMBL/GenBank/DDBJ whole genome shotgun (WGS) entry which is preliminary data.</text>
</comment>
<sequence length="134" mass="15439">MSFFTNEELAWQFFIVIMRFAVFEYLRTAKVVVLWDLVECPGMDAVTASENTRLALKKGRSERRQMILSHFLCKAVEYCTQIDLFDPSLSFMASRGYKVLLSSPDGNTSLRQHSQEFWLLEKLIQGEGPSTQES</sequence>
<evidence type="ECO:0000313" key="2">
    <source>
        <dbReference type="Proteomes" id="UP000824890"/>
    </source>
</evidence>
<dbReference type="EMBL" id="JAGKQM010000004">
    <property type="protein sequence ID" value="KAH0928174.1"/>
    <property type="molecule type" value="Genomic_DNA"/>
</dbReference>
<gene>
    <name evidence="1" type="ORF">HID58_013901</name>
</gene>
<organism evidence="1 2">
    <name type="scientific">Brassica napus</name>
    <name type="common">Rape</name>
    <dbReference type="NCBI Taxonomy" id="3708"/>
    <lineage>
        <taxon>Eukaryota</taxon>
        <taxon>Viridiplantae</taxon>
        <taxon>Streptophyta</taxon>
        <taxon>Embryophyta</taxon>
        <taxon>Tracheophyta</taxon>
        <taxon>Spermatophyta</taxon>
        <taxon>Magnoliopsida</taxon>
        <taxon>eudicotyledons</taxon>
        <taxon>Gunneridae</taxon>
        <taxon>Pentapetalae</taxon>
        <taxon>rosids</taxon>
        <taxon>malvids</taxon>
        <taxon>Brassicales</taxon>
        <taxon>Brassicaceae</taxon>
        <taxon>Brassiceae</taxon>
        <taxon>Brassica</taxon>
    </lineage>
</organism>
<protein>
    <submittedName>
        <fullName evidence="1">Uncharacterized protein</fullName>
    </submittedName>
</protein>
<evidence type="ECO:0000313" key="1">
    <source>
        <dbReference type="EMBL" id="KAH0928174.1"/>
    </source>
</evidence>
<name>A0ABQ8DFN6_BRANA</name>
<proteinExistence type="predicted"/>